<evidence type="ECO:0000313" key="1">
    <source>
        <dbReference type="EMBL" id="KAK0620405.1"/>
    </source>
</evidence>
<proteinExistence type="predicted"/>
<evidence type="ECO:0008006" key="3">
    <source>
        <dbReference type="Google" id="ProtNLM"/>
    </source>
</evidence>
<dbReference type="Gene3D" id="3.40.50.850">
    <property type="entry name" value="Isochorismatase-like"/>
    <property type="match status" value="1"/>
</dbReference>
<dbReference type="EMBL" id="JAULSU010000004">
    <property type="protein sequence ID" value="KAK0620405.1"/>
    <property type="molecule type" value="Genomic_DNA"/>
</dbReference>
<reference evidence="1" key="1">
    <citation type="submission" date="2023-06" db="EMBL/GenBank/DDBJ databases">
        <title>Genome-scale phylogeny and comparative genomics of the fungal order Sordariales.</title>
        <authorList>
            <consortium name="Lawrence Berkeley National Laboratory"/>
            <person name="Hensen N."/>
            <person name="Bonometti L."/>
            <person name="Westerberg I."/>
            <person name="Brannstrom I.O."/>
            <person name="Guillou S."/>
            <person name="Cros-Aarteil S."/>
            <person name="Calhoun S."/>
            <person name="Haridas S."/>
            <person name="Kuo A."/>
            <person name="Mondo S."/>
            <person name="Pangilinan J."/>
            <person name="Riley R."/>
            <person name="Labutti K."/>
            <person name="Andreopoulos B."/>
            <person name="Lipzen A."/>
            <person name="Chen C."/>
            <person name="Yanf M."/>
            <person name="Daum C."/>
            <person name="Ng V."/>
            <person name="Clum A."/>
            <person name="Steindorff A."/>
            <person name="Ohm R."/>
            <person name="Martin F."/>
            <person name="Silar P."/>
            <person name="Natvig D."/>
            <person name="Lalanne C."/>
            <person name="Gautier V."/>
            <person name="Ament-Velasquez S.L."/>
            <person name="Kruys A."/>
            <person name="Hutchinson M.I."/>
            <person name="Powell A.J."/>
            <person name="Barry K."/>
            <person name="Miller A.N."/>
            <person name="Grigoriev I.V."/>
            <person name="Debuchy R."/>
            <person name="Gladieux P."/>
            <person name="Thoren M.H."/>
            <person name="Johannesson H."/>
        </authorList>
    </citation>
    <scope>NUCLEOTIDE SEQUENCE</scope>
    <source>
        <strain evidence="1">CBS 606.72</strain>
    </source>
</reference>
<keyword evidence="2" id="KW-1185">Reference proteome</keyword>
<dbReference type="InterPro" id="IPR036380">
    <property type="entry name" value="Isochorismatase-like_sf"/>
</dbReference>
<protein>
    <recommendedName>
        <fullName evidence="3">Isochorismatase family protein</fullName>
    </recommendedName>
</protein>
<dbReference type="AlphaFoldDB" id="A0AA40C0I3"/>
<accession>A0AA40C0I3</accession>
<evidence type="ECO:0000313" key="2">
    <source>
        <dbReference type="Proteomes" id="UP001175000"/>
    </source>
</evidence>
<sequence length="146" mass="16051">MAAVDPVGTIRNIANQDQSTTIPGNPRNFWIWSKDGGFDLTHPSSPGSDPVTPSLKLKCALTPVLIDPAKTALLIIDFQNCNVSRALGSKTKAYFDAEENILTQAIPTARRAGIQIIWLTTDYSEQDLKEMDPSPLRIFGWNPNVQ</sequence>
<dbReference type="SUPFAM" id="SSF52499">
    <property type="entry name" value="Isochorismatase-like hydrolases"/>
    <property type="match status" value="1"/>
</dbReference>
<name>A0AA40C0I3_9PEZI</name>
<organism evidence="1 2">
    <name type="scientific">Immersiella caudata</name>
    <dbReference type="NCBI Taxonomy" id="314043"/>
    <lineage>
        <taxon>Eukaryota</taxon>
        <taxon>Fungi</taxon>
        <taxon>Dikarya</taxon>
        <taxon>Ascomycota</taxon>
        <taxon>Pezizomycotina</taxon>
        <taxon>Sordariomycetes</taxon>
        <taxon>Sordariomycetidae</taxon>
        <taxon>Sordariales</taxon>
        <taxon>Lasiosphaeriaceae</taxon>
        <taxon>Immersiella</taxon>
    </lineage>
</organism>
<gene>
    <name evidence="1" type="ORF">B0T14DRAFT_567153</name>
</gene>
<comment type="caution">
    <text evidence="1">The sequence shown here is derived from an EMBL/GenBank/DDBJ whole genome shotgun (WGS) entry which is preliminary data.</text>
</comment>
<dbReference type="Proteomes" id="UP001175000">
    <property type="component" value="Unassembled WGS sequence"/>
</dbReference>